<sequence>MNLLALDSRWQRFNDENWVCPCCGQTFSGVFDIGFDHPDCWPHDSPRDLRQSELQVGDDKLSGDLCRFQEHRFLCSLLSLPIKGSDEALELAVWASVTPDTFYRYIDFATGETLEFASSLASLMNDLPLFGNVAPIGCEIRQGEEGQRPRLFAIEGPLAQAQAEGISFDQLLDIYAATGTEVRAHLMG</sequence>
<dbReference type="Proteomes" id="UP001157961">
    <property type="component" value="Unassembled WGS sequence"/>
</dbReference>
<organism evidence="1 2">
    <name type="scientific">Shimia sagamensis</name>
    <dbReference type="NCBI Taxonomy" id="1566352"/>
    <lineage>
        <taxon>Bacteria</taxon>
        <taxon>Pseudomonadati</taxon>
        <taxon>Pseudomonadota</taxon>
        <taxon>Alphaproteobacteria</taxon>
        <taxon>Rhodobacterales</taxon>
        <taxon>Roseobacteraceae</taxon>
    </lineage>
</organism>
<evidence type="ECO:0000313" key="1">
    <source>
        <dbReference type="EMBL" id="SMP30434.1"/>
    </source>
</evidence>
<reference evidence="1 2" key="1">
    <citation type="submission" date="2017-05" db="EMBL/GenBank/DDBJ databases">
        <authorList>
            <person name="Varghese N."/>
            <person name="Submissions S."/>
        </authorList>
    </citation>
    <scope>NUCLEOTIDE SEQUENCE [LARGE SCALE GENOMIC DNA]</scope>
    <source>
        <strain evidence="1 2">DSM 29734</strain>
    </source>
</reference>
<dbReference type="InterPro" id="IPR018697">
    <property type="entry name" value="DUF2199"/>
</dbReference>
<comment type="caution">
    <text evidence="1">The sequence shown here is derived from an EMBL/GenBank/DDBJ whole genome shotgun (WGS) entry which is preliminary data.</text>
</comment>
<proteinExistence type="predicted"/>
<dbReference type="EMBL" id="FXTY01000007">
    <property type="protein sequence ID" value="SMP30434.1"/>
    <property type="molecule type" value="Genomic_DNA"/>
</dbReference>
<name>A0ABY1PAY6_9RHOB</name>
<evidence type="ECO:0000313" key="2">
    <source>
        <dbReference type="Proteomes" id="UP001157961"/>
    </source>
</evidence>
<dbReference type="RefSeq" id="WP_283427154.1">
    <property type="nucleotide sequence ID" value="NZ_FXTY01000007.1"/>
</dbReference>
<keyword evidence="2" id="KW-1185">Reference proteome</keyword>
<protein>
    <recommendedName>
        <fullName evidence="3">DUF2199 domain-containing protein</fullName>
    </recommendedName>
</protein>
<evidence type="ECO:0008006" key="3">
    <source>
        <dbReference type="Google" id="ProtNLM"/>
    </source>
</evidence>
<gene>
    <name evidence="1" type="ORF">SAMN06265373_10746</name>
</gene>
<dbReference type="Pfam" id="PF09965">
    <property type="entry name" value="DUF2199"/>
    <property type="match status" value="1"/>
</dbReference>
<accession>A0ABY1PAY6</accession>